<dbReference type="EMBL" id="MCOG01000030">
    <property type="protein sequence ID" value="ORY74157.1"/>
    <property type="molecule type" value="Genomic_DNA"/>
</dbReference>
<reference evidence="2 3" key="1">
    <citation type="submission" date="2016-08" db="EMBL/GenBank/DDBJ databases">
        <title>A Parts List for Fungal Cellulosomes Revealed by Comparative Genomics.</title>
        <authorList>
            <consortium name="DOE Joint Genome Institute"/>
            <person name="Haitjema C.H."/>
            <person name="Gilmore S.P."/>
            <person name="Henske J.K."/>
            <person name="Solomon K.V."/>
            <person name="De Groot R."/>
            <person name="Kuo A."/>
            <person name="Mondo S.J."/>
            <person name="Salamov A.A."/>
            <person name="Labutti K."/>
            <person name="Zhao Z."/>
            <person name="Chiniquy J."/>
            <person name="Barry K."/>
            <person name="Brewer H.M."/>
            <person name="Purvine S.O."/>
            <person name="Wright A.T."/>
            <person name="Boxma B."/>
            <person name="Van Alen T."/>
            <person name="Hackstein J.H."/>
            <person name="Baker S.E."/>
            <person name="Grigoriev I.V."/>
            <person name="O'Malley M.A."/>
        </authorList>
    </citation>
    <scope>NUCLEOTIDE SEQUENCE [LARGE SCALE GENOMIC DNA]</scope>
    <source>
        <strain evidence="2 3">G1</strain>
    </source>
</reference>
<accession>A0A1Y2ERL1</accession>
<comment type="caution">
    <text evidence="2">The sequence shown here is derived from an EMBL/GenBank/DDBJ whole genome shotgun (WGS) entry which is preliminary data.</text>
</comment>
<organism evidence="2 3">
    <name type="scientific">Neocallimastix californiae</name>
    <dbReference type="NCBI Taxonomy" id="1754190"/>
    <lineage>
        <taxon>Eukaryota</taxon>
        <taxon>Fungi</taxon>
        <taxon>Fungi incertae sedis</taxon>
        <taxon>Chytridiomycota</taxon>
        <taxon>Chytridiomycota incertae sedis</taxon>
        <taxon>Neocallimastigomycetes</taxon>
        <taxon>Neocallimastigales</taxon>
        <taxon>Neocallimastigaceae</taxon>
        <taxon>Neocallimastix</taxon>
    </lineage>
</organism>
<name>A0A1Y2ERL1_9FUNG</name>
<keyword evidence="1" id="KW-0175">Coiled coil</keyword>
<evidence type="ECO:0000256" key="1">
    <source>
        <dbReference type="SAM" id="Coils"/>
    </source>
</evidence>
<evidence type="ECO:0000313" key="3">
    <source>
        <dbReference type="Proteomes" id="UP000193920"/>
    </source>
</evidence>
<dbReference type="Proteomes" id="UP000193920">
    <property type="component" value="Unassembled WGS sequence"/>
</dbReference>
<gene>
    <name evidence="2" type="ORF">LY90DRAFT_699337</name>
</gene>
<feature type="coiled-coil region" evidence="1">
    <location>
        <begin position="193"/>
        <end position="350"/>
    </location>
</feature>
<evidence type="ECO:0000313" key="2">
    <source>
        <dbReference type="EMBL" id="ORY74157.1"/>
    </source>
</evidence>
<protein>
    <submittedName>
        <fullName evidence="2">Uncharacterized protein</fullName>
    </submittedName>
</protein>
<dbReference type="Gene3D" id="1.20.5.1700">
    <property type="match status" value="1"/>
</dbReference>
<keyword evidence="3" id="KW-1185">Reference proteome</keyword>
<dbReference type="AlphaFoldDB" id="A0A1Y2ERL1"/>
<sequence>MLNSKHMIDILRCNTIPSVYALVDDQIAKVKVYRQNTVNIISENLFNKISKGKKVLKRKHQYFVTETDFVMDSNSMVELEIKFKNATIKDTFWIAYDIDDSYDILISFSVQRKYSLYVSYDDSLCMKLKDTKEHITISLPSDVYSGKEFLDWSKLKSITYNNENHDEIHESIQLSDSKETKLREIDDIKDIEIQNLKTLLSQLQTDYNKLKETSNSNIEKLKKKYNKLYAQNQKGNITIYNLSKQNNQLKEDLNNLEECNYTLNNNLNLSNNEINVLLKKNKQMEEQNEKKSQVISSLNDKIDEYDKSNYKLYCQINVMQNELLQEKVKNQNLKNINDELKSNIEELKSKMIHDEFRQHDTNLQLPLKSDELKLINVENARKINSISYMSNQIMYTDKARKEKIFNKKMKKNIGYEFFNLMKIYYGSLKLIGNYKTTRHYFEILLKFKHFIFHNSYLLIIIRFL</sequence>
<proteinExistence type="predicted"/>